<proteinExistence type="predicted"/>
<dbReference type="OrthoDB" id="5511684at2759"/>
<evidence type="ECO:0000313" key="3">
    <source>
        <dbReference type="Proteomes" id="UP000054007"/>
    </source>
</evidence>
<dbReference type="EMBL" id="KN880441">
    <property type="protein sequence ID" value="KIY72697.1"/>
    <property type="molecule type" value="Genomic_DNA"/>
</dbReference>
<keyword evidence="1" id="KW-0812">Transmembrane</keyword>
<evidence type="ECO:0000256" key="1">
    <source>
        <dbReference type="SAM" id="Phobius"/>
    </source>
</evidence>
<dbReference type="AlphaFoldDB" id="A0A0D7BQK5"/>
<keyword evidence="1" id="KW-1133">Transmembrane helix</keyword>
<keyword evidence="1" id="KW-0472">Membrane</keyword>
<dbReference type="InterPro" id="IPR010530">
    <property type="entry name" value="B12D"/>
</dbReference>
<accession>A0A0D7BQK5</accession>
<protein>
    <submittedName>
        <fullName evidence="2">Uncharacterized protein</fullName>
    </submittedName>
</protein>
<feature type="transmembrane region" description="Helical" evidence="1">
    <location>
        <begin position="20"/>
        <end position="39"/>
    </location>
</feature>
<dbReference type="STRING" id="1314674.A0A0D7BQK5"/>
<organism evidence="2 3">
    <name type="scientific">Cylindrobasidium torrendii FP15055 ss-10</name>
    <dbReference type="NCBI Taxonomy" id="1314674"/>
    <lineage>
        <taxon>Eukaryota</taxon>
        <taxon>Fungi</taxon>
        <taxon>Dikarya</taxon>
        <taxon>Basidiomycota</taxon>
        <taxon>Agaricomycotina</taxon>
        <taxon>Agaricomycetes</taxon>
        <taxon>Agaricomycetidae</taxon>
        <taxon>Agaricales</taxon>
        <taxon>Marasmiineae</taxon>
        <taxon>Physalacriaceae</taxon>
        <taxon>Cylindrobasidium</taxon>
    </lineage>
</organism>
<keyword evidence="3" id="KW-1185">Reference proteome</keyword>
<gene>
    <name evidence="2" type="ORF">CYLTODRAFT_486159</name>
</gene>
<dbReference type="Proteomes" id="UP000054007">
    <property type="component" value="Unassembled WGS sequence"/>
</dbReference>
<evidence type="ECO:0000313" key="2">
    <source>
        <dbReference type="EMBL" id="KIY72697.1"/>
    </source>
</evidence>
<reference evidence="2 3" key="1">
    <citation type="journal article" date="2015" name="Fungal Genet. Biol.">
        <title>Evolution of novel wood decay mechanisms in Agaricales revealed by the genome sequences of Fistulina hepatica and Cylindrobasidium torrendii.</title>
        <authorList>
            <person name="Floudas D."/>
            <person name="Held B.W."/>
            <person name="Riley R."/>
            <person name="Nagy L.G."/>
            <person name="Koehler G."/>
            <person name="Ransdell A.S."/>
            <person name="Younus H."/>
            <person name="Chow J."/>
            <person name="Chiniquy J."/>
            <person name="Lipzen A."/>
            <person name="Tritt A."/>
            <person name="Sun H."/>
            <person name="Haridas S."/>
            <person name="LaButti K."/>
            <person name="Ohm R.A."/>
            <person name="Kues U."/>
            <person name="Blanchette R.A."/>
            <person name="Grigoriev I.V."/>
            <person name="Minto R.E."/>
            <person name="Hibbett D.S."/>
        </authorList>
    </citation>
    <scope>NUCLEOTIDE SEQUENCE [LARGE SCALE GENOMIC DNA]</scope>
    <source>
        <strain evidence="2 3">FP15055 ss-10</strain>
    </source>
</reference>
<sequence length="82" mass="9244">MAAKPSGWQAFKKNWWAVEAAPIFVIVGGISIVAGAYAYRLATGPTIQWTHSNPTPWNNIQPDMGTKMLEVNHKFDKKWSRE</sequence>
<dbReference type="Pfam" id="PF06522">
    <property type="entry name" value="B12D"/>
    <property type="match status" value="1"/>
</dbReference>
<name>A0A0D7BQK5_9AGAR</name>